<name>I0HCZ1_ACTM4</name>
<evidence type="ECO:0000256" key="3">
    <source>
        <dbReference type="ARBA" id="ARBA00023163"/>
    </source>
</evidence>
<gene>
    <name evidence="7" type="ordered locus">AMIS_56580</name>
</gene>
<keyword evidence="2 4" id="KW-0238">DNA-binding</keyword>
<evidence type="ECO:0000313" key="8">
    <source>
        <dbReference type="Proteomes" id="UP000007882"/>
    </source>
</evidence>
<dbReference type="Proteomes" id="UP000007882">
    <property type="component" value="Chromosome"/>
</dbReference>
<dbReference type="eggNOG" id="COG1309">
    <property type="taxonomic scope" value="Bacteria"/>
</dbReference>
<organism evidence="7 8">
    <name type="scientific">Actinoplanes missouriensis (strain ATCC 14538 / DSM 43046 / CBS 188.64 / JCM 3121 / NBRC 102363 / NCIMB 12654 / NRRL B-3342 / UNCC 431)</name>
    <dbReference type="NCBI Taxonomy" id="512565"/>
    <lineage>
        <taxon>Bacteria</taxon>
        <taxon>Bacillati</taxon>
        <taxon>Actinomycetota</taxon>
        <taxon>Actinomycetes</taxon>
        <taxon>Micromonosporales</taxon>
        <taxon>Micromonosporaceae</taxon>
        <taxon>Actinoplanes</taxon>
    </lineage>
</organism>
<dbReference type="OrthoDB" id="9816296at2"/>
<dbReference type="AlphaFoldDB" id="I0HCZ1"/>
<keyword evidence="8" id="KW-1185">Reference proteome</keyword>
<dbReference type="HOGENOM" id="CLU_118906_0_0_11"/>
<evidence type="ECO:0000256" key="2">
    <source>
        <dbReference type="ARBA" id="ARBA00023125"/>
    </source>
</evidence>
<feature type="region of interest" description="Disordered" evidence="5">
    <location>
        <begin position="191"/>
        <end position="210"/>
    </location>
</feature>
<evidence type="ECO:0000256" key="4">
    <source>
        <dbReference type="PROSITE-ProRule" id="PRU00335"/>
    </source>
</evidence>
<evidence type="ECO:0000259" key="6">
    <source>
        <dbReference type="PROSITE" id="PS50977"/>
    </source>
</evidence>
<evidence type="ECO:0000313" key="7">
    <source>
        <dbReference type="EMBL" id="BAL90878.1"/>
    </source>
</evidence>
<dbReference type="GO" id="GO:0003700">
    <property type="term" value="F:DNA-binding transcription factor activity"/>
    <property type="evidence" value="ECO:0007669"/>
    <property type="project" value="TreeGrafter"/>
</dbReference>
<dbReference type="PANTHER" id="PTHR30055">
    <property type="entry name" value="HTH-TYPE TRANSCRIPTIONAL REGULATOR RUTR"/>
    <property type="match status" value="1"/>
</dbReference>
<feature type="domain" description="HTH tetR-type" evidence="6">
    <location>
        <begin position="8"/>
        <end position="68"/>
    </location>
</feature>
<dbReference type="InterPro" id="IPR001647">
    <property type="entry name" value="HTH_TetR"/>
</dbReference>
<accession>I0HCZ1</accession>
<proteinExistence type="predicted"/>
<dbReference type="SUPFAM" id="SSF46689">
    <property type="entry name" value="Homeodomain-like"/>
    <property type="match status" value="1"/>
</dbReference>
<dbReference type="InterPro" id="IPR050109">
    <property type="entry name" value="HTH-type_TetR-like_transc_reg"/>
</dbReference>
<dbReference type="EMBL" id="AP012319">
    <property type="protein sequence ID" value="BAL90878.1"/>
    <property type="molecule type" value="Genomic_DNA"/>
</dbReference>
<sequence length="210" mass="22513">MGRPSMAAERTEQIMQATGRCLRKSGLAGTTLERVAEESGLSRSHVRHYVGNRDDLLRGFAGWLYTGYQAEFIDRIAAAPDREKLAIMMDYLFSSGFLPISDDDTVIRELITAGIADAGIRSTMQGHYTRAIQAVEDAIAAEHPDVASGARRTVAYGLWCLAMGNSMMAELQLPVASGGLVRTAAEALLEKVSHTSPPGTASSPAAAPMR</sequence>
<dbReference type="Gene3D" id="1.10.357.10">
    <property type="entry name" value="Tetracycline Repressor, domain 2"/>
    <property type="match status" value="1"/>
</dbReference>
<dbReference type="KEGG" id="ams:AMIS_56580"/>
<keyword evidence="1" id="KW-0805">Transcription regulation</keyword>
<dbReference type="RefSeq" id="WP_014445766.1">
    <property type="nucleotide sequence ID" value="NC_017093.1"/>
</dbReference>
<dbReference type="InterPro" id="IPR009057">
    <property type="entry name" value="Homeodomain-like_sf"/>
</dbReference>
<feature type="DNA-binding region" description="H-T-H motif" evidence="4">
    <location>
        <begin position="31"/>
        <end position="50"/>
    </location>
</feature>
<feature type="compositionally biased region" description="Low complexity" evidence="5">
    <location>
        <begin position="194"/>
        <end position="210"/>
    </location>
</feature>
<evidence type="ECO:0000256" key="1">
    <source>
        <dbReference type="ARBA" id="ARBA00023015"/>
    </source>
</evidence>
<keyword evidence="3" id="KW-0804">Transcription</keyword>
<reference evidence="7 8" key="1">
    <citation type="submission" date="2012-02" db="EMBL/GenBank/DDBJ databases">
        <title>Complete genome sequence of Actinoplanes missouriensis 431 (= NBRC 102363).</title>
        <authorList>
            <person name="Ohnishi Y."/>
            <person name="Ishikawa J."/>
            <person name="Sekine M."/>
            <person name="Hosoyama A."/>
            <person name="Harada T."/>
            <person name="Narita H."/>
            <person name="Hata T."/>
            <person name="Konno Y."/>
            <person name="Tutikane K."/>
            <person name="Fujita N."/>
            <person name="Horinouchi S."/>
            <person name="Hayakawa M."/>
        </authorList>
    </citation>
    <scope>NUCLEOTIDE SEQUENCE [LARGE SCALE GENOMIC DNA]</scope>
    <source>
        <strain evidence="8">ATCC 14538 / DSM 43046 / CBS 188.64 / JCM 3121 / NBRC 102363 / NCIMB 12654 / NRRL B-3342 / UNCC 431</strain>
    </source>
</reference>
<dbReference type="PROSITE" id="PS50977">
    <property type="entry name" value="HTH_TETR_2"/>
    <property type="match status" value="1"/>
</dbReference>
<dbReference type="GO" id="GO:0000976">
    <property type="term" value="F:transcription cis-regulatory region binding"/>
    <property type="evidence" value="ECO:0007669"/>
    <property type="project" value="TreeGrafter"/>
</dbReference>
<protein>
    <submittedName>
        <fullName evidence="7">Putative TetR-family transcriptional regulator</fullName>
    </submittedName>
</protein>
<evidence type="ECO:0000256" key="5">
    <source>
        <dbReference type="SAM" id="MobiDB-lite"/>
    </source>
</evidence>
<dbReference type="STRING" id="512565.AMIS_56580"/>
<dbReference type="PANTHER" id="PTHR30055:SF234">
    <property type="entry name" value="HTH-TYPE TRANSCRIPTIONAL REGULATOR BETI"/>
    <property type="match status" value="1"/>
</dbReference>